<reference evidence="2 3" key="1">
    <citation type="submission" date="2017-07" db="EMBL/GenBank/DDBJ databases">
        <title>Virgibacillus sp. LM2416.</title>
        <authorList>
            <person name="Tak E.J."/>
            <person name="Bae J.-W."/>
        </authorList>
    </citation>
    <scope>NUCLEOTIDE SEQUENCE [LARGE SCALE GENOMIC DNA]</scope>
    <source>
        <strain evidence="2 3">LM2416</strain>
    </source>
</reference>
<dbReference type="RefSeq" id="WP_089063204.1">
    <property type="nucleotide sequence ID" value="NZ_CP022315.1"/>
</dbReference>
<dbReference type="EMBL" id="CP022315">
    <property type="protein sequence ID" value="ASK63946.1"/>
    <property type="molecule type" value="Genomic_DNA"/>
</dbReference>
<name>A0A220U7S5_9BACI</name>
<keyword evidence="2" id="KW-0808">Transferase</keyword>
<dbReference type="CDD" id="cd04301">
    <property type="entry name" value="NAT_SF"/>
    <property type="match status" value="1"/>
</dbReference>
<evidence type="ECO:0000313" key="3">
    <source>
        <dbReference type="Proteomes" id="UP000198312"/>
    </source>
</evidence>
<evidence type="ECO:0000313" key="2">
    <source>
        <dbReference type="EMBL" id="ASK63946.1"/>
    </source>
</evidence>
<keyword evidence="3" id="KW-1185">Reference proteome</keyword>
<dbReference type="Gene3D" id="3.40.630.30">
    <property type="match status" value="1"/>
</dbReference>
<dbReference type="OrthoDB" id="511027at2"/>
<gene>
    <name evidence="2" type="ORF">CFK37_18170</name>
</gene>
<dbReference type="KEGG" id="vil:CFK37_18170"/>
<proteinExistence type="predicted"/>
<protein>
    <submittedName>
        <fullName evidence="2">GNAT family N-acetyltransferase</fullName>
    </submittedName>
</protein>
<dbReference type="InterPro" id="IPR000182">
    <property type="entry name" value="GNAT_dom"/>
</dbReference>
<evidence type="ECO:0000259" key="1">
    <source>
        <dbReference type="PROSITE" id="PS51186"/>
    </source>
</evidence>
<accession>A0A220U7S5</accession>
<feature type="domain" description="N-acetyltransferase" evidence="1">
    <location>
        <begin position="100"/>
        <end position="239"/>
    </location>
</feature>
<organism evidence="2 3">
    <name type="scientific">Virgibacillus phasianinus</name>
    <dbReference type="NCBI Taxonomy" id="2017483"/>
    <lineage>
        <taxon>Bacteria</taxon>
        <taxon>Bacillati</taxon>
        <taxon>Bacillota</taxon>
        <taxon>Bacilli</taxon>
        <taxon>Bacillales</taxon>
        <taxon>Bacillaceae</taxon>
        <taxon>Virgibacillus</taxon>
    </lineage>
</organism>
<dbReference type="GO" id="GO:0016747">
    <property type="term" value="F:acyltransferase activity, transferring groups other than amino-acyl groups"/>
    <property type="evidence" value="ECO:0007669"/>
    <property type="project" value="InterPro"/>
</dbReference>
<sequence>MKKIIQQLKKVGVHVIENNFDIGLEFFHNGLDYSNEIDTLIDELITATEENGSKRILVECPATLLHRLSKSKERMRIVGERVIYTRKFSKQLDIKAPSHEIWSPSEPRALIFLSEVMGVEIKEAEKFLSSMKTELPSQVNRMFTVYIIDGEPVGLVFPHIEPDTNQEGRMFWIGVHPKHLGKGHGKALHRIGLSRLQKEFYAKSYLGATKKGNLPMRRIMQSNGCQQSENSMVSLEYIQ</sequence>
<dbReference type="SUPFAM" id="SSF55729">
    <property type="entry name" value="Acyl-CoA N-acyltransferases (Nat)"/>
    <property type="match status" value="1"/>
</dbReference>
<dbReference type="Pfam" id="PF00583">
    <property type="entry name" value="Acetyltransf_1"/>
    <property type="match status" value="1"/>
</dbReference>
<dbReference type="PROSITE" id="PS51186">
    <property type="entry name" value="GNAT"/>
    <property type="match status" value="1"/>
</dbReference>
<dbReference type="InterPro" id="IPR016181">
    <property type="entry name" value="Acyl_CoA_acyltransferase"/>
</dbReference>
<dbReference type="Proteomes" id="UP000198312">
    <property type="component" value="Chromosome"/>
</dbReference>
<dbReference type="AlphaFoldDB" id="A0A220U7S5"/>